<evidence type="ECO:0000313" key="3">
    <source>
        <dbReference type="EMBL" id="EDM78991.1"/>
    </source>
</evidence>
<accession>A6G579</accession>
<evidence type="ECO:0008006" key="5">
    <source>
        <dbReference type="Google" id="ProtNLM"/>
    </source>
</evidence>
<gene>
    <name evidence="3" type="ORF">PPSIR1_07103</name>
</gene>
<dbReference type="Proteomes" id="UP000005801">
    <property type="component" value="Unassembled WGS sequence"/>
</dbReference>
<reference evidence="3 4" key="1">
    <citation type="submission" date="2007-06" db="EMBL/GenBank/DDBJ databases">
        <authorList>
            <person name="Shimkets L."/>
            <person name="Ferriera S."/>
            <person name="Johnson J."/>
            <person name="Kravitz S."/>
            <person name="Beeson K."/>
            <person name="Sutton G."/>
            <person name="Rogers Y.-H."/>
            <person name="Friedman R."/>
            <person name="Frazier M."/>
            <person name="Venter J.C."/>
        </authorList>
    </citation>
    <scope>NUCLEOTIDE SEQUENCE [LARGE SCALE GENOMIC DNA]</scope>
    <source>
        <strain evidence="3 4">SIR-1</strain>
    </source>
</reference>
<feature type="compositionally biased region" description="Acidic residues" evidence="1">
    <location>
        <begin position="38"/>
        <end position="59"/>
    </location>
</feature>
<proteinExistence type="predicted"/>
<dbReference type="EMBL" id="ABCS01000024">
    <property type="protein sequence ID" value="EDM78991.1"/>
    <property type="molecule type" value="Genomic_DNA"/>
</dbReference>
<name>A6G579_9BACT</name>
<evidence type="ECO:0000256" key="2">
    <source>
        <dbReference type="SAM" id="SignalP"/>
    </source>
</evidence>
<comment type="caution">
    <text evidence="3">The sequence shown here is derived from an EMBL/GenBank/DDBJ whole genome shotgun (WGS) entry which is preliminary data.</text>
</comment>
<organism evidence="3 4">
    <name type="scientific">Plesiocystis pacifica SIR-1</name>
    <dbReference type="NCBI Taxonomy" id="391625"/>
    <lineage>
        <taxon>Bacteria</taxon>
        <taxon>Pseudomonadati</taxon>
        <taxon>Myxococcota</taxon>
        <taxon>Polyangia</taxon>
        <taxon>Nannocystales</taxon>
        <taxon>Nannocystaceae</taxon>
        <taxon>Plesiocystis</taxon>
    </lineage>
</organism>
<evidence type="ECO:0000313" key="4">
    <source>
        <dbReference type="Proteomes" id="UP000005801"/>
    </source>
</evidence>
<feature type="region of interest" description="Disordered" evidence="1">
    <location>
        <begin position="38"/>
        <end position="83"/>
    </location>
</feature>
<evidence type="ECO:0000256" key="1">
    <source>
        <dbReference type="SAM" id="MobiDB-lite"/>
    </source>
</evidence>
<keyword evidence="2" id="KW-0732">Signal</keyword>
<sequence>MIAPMPAPGSRSLALPALARPLLTLPLLALPLLACPSDDDGDEETSFGDLTDEATEDSSGDSTDTTTETEESTEETTSSCEPATTAELFRLLASTSDFPSPLTDNGAAALAVPGPSSIGGGERVYLYVDHELNEQTFTTQFTTLVIDLNDSGCSVNLPVDLFQIEPVDLPVLDSTVDPSAPVTVGAFGTGVNVYELTDLELADDDCVGGVLGSISYAMDGGPYDVAWIYDGQGAELRDVRLYVGDITDGCP</sequence>
<feature type="signal peptide" evidence="2">
    <location>
        <begin position="1"/>
        <end position="19"/>
    </location>
</feature>
<dbReference type="AlphaFoldDB" id="A6G579"/>
<feature type="chain" id="PRO_5002695131" description="Lipoprotein" evidence="2">
    <location>
        <begin position="20"/>
        <end position="251"/>
    </location>
</feature>
<keyword evidence="4" id="KW-1185">Reference proteome</keyword>
<protein>
    <recommendedName>
        <fullName evidence="5">Lipoprotein</fullName>
    </recommendedName>
</protein>